<dbReference type="PANTHER" id="PTHR33221:SF15">
    <property type="entry name" value="HTH-TYPE TRANSCRIPTIONAL REGULATOR YWGB-RELATED"/>
    <property type="match status" value="1"/>
</dbReference>
<proteinExistence type="predicted"/>
<dbReference type="PROSITE" id="PS51197">
    <property type="entry name" value="HTH_RRF2_2"/>
    <property type="match status" value="1"/>
</dbReference>
<dbReference type="Pfam" id="PF02082">
    <property type="entry name" value="Rrf2"/>
    <property type="match status" value="1"/>
</dbReference>
<organism evidence="1 2">
    <name type="scientific">Paenibacillus brasilensis</name>
    <dbReference type="NCBI Taxonomy" id="128574"/>
    <lineage>
        <taxon>Bacteria</taxon>
        <taxon>Bacillati</taxon>
        <taxon>Bacillota</taxon>
        <taxon>Bacilli</taxon>
        <taxon>Bacillales</taxon>
        <taxon>Paenibacillaceae</taxon>
        <taxon>Paenibacillus</taxon>
    </lineage>
</organism>
<evidence type="ECO:0000313" key="2">
    <source>
        <dbReference type="Proteomes" id="UP001242811"/>
    </source>
</evidence>
<gene>
    <name evidence="1" type="ORF">QOZ95_000596</name>
</gene>
<dbReference type="SUPFAM" id="SSF46785">
    <property type="entry name" value="Winged helix' DNA-binding domain"/>
    <property type="match status" value="1"/>
</dbReference>
<dbReference type="RefSeq" id="WP_152379881.1">
    <property type="nucleotide sequence ID" value="NZ_CP045298.1"/>
</dbReference>
<sequence>MGNRSQQFSVAVHILCFLEFNKNGRTTSELLAMSVNANSAVIRRIMRKLTKTGLITSTLGTNAAIQLAKNANDITLLDVYRATVEDHQEPFIIHQNTNPTCPVGSKMPHLLHGVYSQVQATVENELSGITIEHLVEDGIIETRGISSIKGLIQGDSV</sequence>
<dbReference type="InterPro" id="IPR000944">
    <property type="entry name" value="Tscrpt_reg_Rrf2"/>
</dbReference>
<comment type="caution">
    <text evidence="1">The sequence shown here is derived from an EMBL/GenBank/DDBJ whole genome shotgun (WGS) entry which is preliminary data.</text>
</comment>
<keyword evidence="2" id="KW-1185">Reference proteome</keyword>
<dbReference type="Gene3D" id="1.10.10.10">
    <property type="entry name" value="Winged helix-like DNA-binding domain superfamily/Winged helix DNA-binding domain"/>
    <property type="match status" value="1"/>
</dbReference>
<dbReference type="EMBL" id="JAUSWA010000002">
    <property type="protein sequence ID" value="MDQ0492449.1"/>
    <property type="molecule type" value="Genomic_DNA"/>
</dbReference>
<evidence type="ECO:0000313" key="1">
    <source>
        <dbReference type="EMBL" id="MDQ0492449.1"/>
    </source>
</evidence>
<accession>A0ABU0KT63</accession>
<dbReference type="InterPro" id="IPR036388">
    <property type="entry name" value="WH-like_DNA-bd_sf"/>
</dbReference>
<dbReference type="PANTHER" id="PTHR33221">
    <property type="entry name" value="WINGED HELIX-TURN-HELIX TRANSCRIPTIONAL REGULATOR, RRF2 FAMILY"/>
    <property type="match status" value="1"/>
</dbReference>
<protein>
    <submittedName>
        <fullName evidence="1">Rrf2 family protein</fullName>
    </submittedName>
</protein>
<reference evidence="1 2" key="1">
    <citation type="submission" date="2023-07" db="EMBL/GenBank/DDBJ databases">
        <title>Genomic Encyclopedia of Type Strains, Phase IV (KMG-IV): sequencing the most valuable type-strain genomes for metagenomic binning, comparative biology and taxonomic classification.</title>
        <authorList>
            <person name="Goeker M."/>
        </authorList>
    </citation>
    <scope>NUCLEOTIDE SEQUENCE [LARGE SCALE GENOMIC DNA]</scope>
    <source>
        <strain evidence="1 2">DSM 14914</strain>
    </source>
</reference>
<dbReference type="Proteomes" id="UP001242811">
    <property type="component" value="Unassembled WGS sequence"/>
</dbReference>
<dbReference type="InterPro" id="IPR036390">
    <property type="entry name" value="WH_DNA-bd_sf"/>
</dbReference>
<name>A0ABU0KT63_9BACL</name>